<sequence length="132" mass="14634">MTTNIDIVRDHYSASARGNIQEMMANVSPQVRWTEMAGFPCAGTWVGPQAVADNVFAVLDRDWIDYCFELESLIDGDGGHVIGVGDYHGTFRATGKAMQARVVHLWTLRDGEIIAFEQFTDTLLVDQAMHGD</sequence>
<dbReference type="EMBL" id="JANUEK010000002">
    <property type="protein sequence ID" value="MCS4279018.1"/>
    <property type="molecule type" value="Genomic_DNA"/>
</dbReference>
<dbReference type="GO" id="GO:0016853">
    <property type="term" value="F:isomerase activity"/>
    <property type="evidence" value="ECO:0007669"/>
    <property type="project" value="UniProtKB-KW"/>
</dbReference>
<dbReference type="InterPro" id="IPR032710">
    <property type="entry name" value="NTF2-like_dom_sf"/>
</dbReference>
<dbReference type="PANTHER" id="PTHR41252:SF1">
    <property type="entry name" value="BLR2505 PROTEIN"/>
    <property type="match status" value="1"/>
</dbReference>
<dbReference type="SUPFAM" id="SSF54427">
    <property type="entry name" value="NTF2-like"/>
    <property type="match status" value="1"/>
</dbReference>
<dbReference type="Pfam" id="PF12680">
    <property type="entry name" value="SnoaL_2"/>
    <property type="match status" value="1"/>
</dbReference>
<accession>A0AAW5PH31</accession>
<protein>
    <submittedName>
        <fullName evidence="2">Ketosteroid isomerase-like protein</fullName>
    </submittedName>
</protein>
<proteinExistence type="predicted"/>
<keyword evidence="2" id="KW-0413">Isomerase</keyword>
<dbReference type="InterPro" id="IPR037401">
    <property type="entry name" value="SnoaL-like"/>
</dbReference>
<dbReference type="PANTHER" id="PTHR41252">
    <property type="entry name" value="BLR2505 PROTEIN"/>
    <property type="match status" value="1"/>
</dbReference>
<evidence type="ECO:0000313" key="3">
    <source>
        <dbReference type="Proteomes" id="UP001320691"/>
    </source>
</evidence>
<name>A0AAW5PH31_9GAMM</name>
<organism evidence="2 3">
    <name type="scientific">Stenotrophomonas rhizophila</name>
    <dbReference type="NCBI Taxonomy" id="216778"/>
    <lineage>
        <taxon>Bacteria</taxon>
        <taxon>Pseudomonadati</taxon>
        <taxon>Pseudomonadota</taxon>
        <taxon>Gammaproteobacteria</taxon>
        <taxon>Lysobacterales</taxon>
        <taxon>Lysobacteraceae</taxon>
        <taxon>Stenotrophomonas</taxon>
    </lineage>
</organism>
<comment type="caution">
    <text evidence="2">The sequence shown here is derived from an EMBL/GenBank/DDBJ whole genome shotgun (WGS) entry which is preliminary data.</text>
</comment>
<feature type="domain" description="SnoaL-like" evidence="1">
    <location>
        <begin position="8"/>
        <end position="114"/>
    </location>
</feature>
<dbReference type="Gene3D" id="3.10.450.50">
    <property type="match status" value="1"/>
</dbReference>
<evidence type="ECO:0000259" key="1">
    <source>
        <dbReference type="Pfam" id="PF12680"/>
    </source>
</evidence>
<gene>
    <name evidence="2" type="ORF">M2412_000985</name>
</gene>
<dbReference type="Proteomes" id="UP001320691">
    <property type="component" value="Unassembled WGS sequence"/>
</dbReference>
<dbReference type="AlphaFoldDB" id="A0AAW5PH31"/>
<dbReference type="RefSeq" id="WP_259259781.1">
    <property type="nucleotide sequence ID" value="NZ_JANUEK010000002.1"/>
</dbReference>
<evidence type="ECO:0000313" key="2">
    <source>
        <dbReference type="EMBL" id="MCS4279018.1"/>
    </source>
</evidence>
<reference evidence="2" key="1">
    <citation type="submission" date="2022-08" db="EMBL/GenBank/DDBJ databases">
        <title>Genomic analyses of the natural microbiome of Caenorhabditis elegans.</title>
        <authorList>
            <person name="Samuel B."/>
        </authorList>
    </citation>
    <scope>NUCLEOTIDE SEQUENCE</scope>
    <source>
        <strain evidence="2">BIGb0277</strain>
    </source>
</reference>